<sequence length="178" mass="19668">MKNLLYAGGLILLVACGPNTSQNTVTREEEQADTTNEVVNFQKDVVVTPLSGYFVKNTVKQSDSIACWVINDAQEMKDVFGMAKTVSNTIDTVDFSSHLLTAVTLRLSSLEQKIELSSSKQDGNTVELHFIIMEEGEPRSFTSAMAWLGAIPKTGVKTVKFYKGDQLIKRVDVSDENR</sequence>
<accession>A0A3N4MA79</accession>
<name>A0A3N4MA79_9BACT</name>
<dbReference type="PROSITE" id="PS51257">
    <property type="entry name" value="PROKAR_LIPOPROTEIN"/>
    <property type="match status" value="1"/>
</dbReference>
<evidence type="ECO:0000313" key="1">
    <source>
        <dbReference type="EMBL" id="RPD40255.1"/>
    </source>
</evidence>
<dbReference type="EMBL" id="RMBX01000008">
    <property type="protein sequence ID" value="RPD40255.1"/>
    <property type="molecule type" value="Genomic_DNA"/>
</dbReference>
<proteinExistence type="predicted"/>
<protein>
    <submittedName>
        <fullName evidence="1">Uncharacterized protein</fullName>
    </submittedName>
</protein>
<dbReference type="RefSeq" id="WP_120517621.1">
    <property type="nucleotide sequence ID" value="NZ_QXZY01000009.1"/>
</dbReference>
<organism evidence="1 2">
    <name type="scientific">Chitinophaga barathri</name>
    <dbReference type="NCBI Taxonomy" id="1647451"/>
    <lineage>
        <taxon>Bacteria</taxon>
        <taxon>Pseudomonadati</taxon>
        <taxon>Bacteroidota</taxon>
        <taxon>Chitinophagia</taxon>
        <taxon>Chitinophagales</taxon>
        <taxon>Chitinophagaceae</taxon>
        <taxon>Chitinophaga</taxon>
    </lineage>
</organism>
<keyword evidence="2" id="KW-1185">Reference proteome</keyword>
<reference evidence="2" key="1">
    <citation type="submission" date="2018-11" db="EMBL/GenBank/DDBJ databases">
        <title>Chitinophaga lutea sp.nov., isolate from arsenic contaminated soil.</title>
        <authorList>
            <person name="Zong Y."/>
        </authorList>
    </citation>
    <scope>NUCLEOTIDE SEQUENCE [LARGE SCALE GENOMIC DNA]</scope>
    <source>
        <strain evidence="2">YLT18</strain>
    </source>
</reference>
<dbReference type="Proteomes" id="UP000279089">
    <property type="component" value="Unassembled WGS sequence"/>
</dbReference>
<evidence type="ECO:0000313" key="2">
    <source>
        <dbReference type="Proteomes" id="UP000279089"/>
    </source>
</evidence>
<dbReference type="OrthoDB" id="666702at2"/>
<dbReference type="AlphaFoldDB" id="A0A3N4MA79"/>
<comment type="caution">
    <text evidence="1">The sequence shown here is derived from an EMBL/GenBank/DDBJ whole genome shotgun (WGS) entry which is preliminary data.</text>
</comment>
<gene>
    <name evidence="1" type="ORF">EG028_16545</name>
</gene>